<organism evidence="1 2">
    <name type="scientific">Candidatus Ornithospirochaeta stercoripullorum</name>
    <dbReference type="NCBI Taxonomy" id="2840899"/>
    <lineage>
        <taxon>Bacteria</taxon>
        <taxon>Pseudomonadati</taxon>
        <taxon>Spirochaetota</taxon>
        <taxon>Spirochaetia</taxon>
        <taxon>Spirochaetales</taxon>
        <taxon>Spirochaetaceae</taxon>
        <taxon>Spirochaetaceae incertae sedis</taxon>
        <taxon>Candidatus Ornithospirochaeta</taxon>
    </lineage>
</organism>
<reference evidence="1" key="1">
    <citation type="submission" date="2020-10" db="EMBL/GenBank/DDBJ databases">
        <authorList>
            <person name="Gilroy R."/>
        </authorList>
    </citation>
    <scope>NUCLEOTIDE SEQUENCE</scope>
    <source>
        <strain evidence="1">7293</strain>
    </source>
</reference>
<dbReference type="EMBL" id="JADIMT010000109">
    <property type="protein sequence ID" value="MBO8437236.1"/>
    <property type="molecule type" value="Genomic_DNA"/>
</dbReference>
<dbReference type="AlphaFoldDB" id="A0A9D9E301"/>
<comment type="caution">
    <text evidence="1">The sequence shown here is derived from an EMBL/GenBank/DDBJ whole genome shotgun (WGS) entry which is preliminary data.</text>
</comment>
<evidence type="ECO:0000313" key="2">
    <source>
        <dbReference type="Proteomes" id="UP000823615"/>
    </source>
</evidence>
<sequence length="123" mass="13752">MITDNSDDNAEALKGQWQVVGHPCIIDIQHKKPGYWIFALYVDDASSAMATEETVIKSNRATDEDGWFVISFTERGTTTTIRYRFKDGDLDTLEAVHESSDSGSKIEVELTRLDSPVEIIISP</sequence>
<proteinExistence type="predicted"/>
<gene>
    <name evidence="1" type="ORF">IAA97_09730</name>
</gene>
<name>A0A9D9E301_9SPIO</name>
<dbReference type="Proteomes" id="UP000823615">
    <property type="component" value="Unassembled WGS sequence"/>
</dbReference>
<evidence type="ECO:0000313" key="1">
    <source>
        <dbReference type="EMBL" id="MBO8437236.1"/>
    </source>
</evidence>
<accession>A0A9D9E301</accession>
<reference evidence="1" key="2">
    <citation type="journal article" date="2021" name="PeerJ">
        <title>Extensive microbial diversity within the chicken gut microbiome revealed by metagenomics and culture.</title>
        <authorList>
            <person name="Gilroy R."/>
            <person name="Ravi A."/>
            <person name="Getino M."/>
            <person name="Pursley I."/>
            <person name="Horton D.L."/>
            <person name="Alikhan N.F."/>
            <person name="Baker D."/>
            <person name="Gharbi K."/>
            <person name="Hall N."/>
            <person name="Watson M."/>
            <person name="Adriaenssens E.M."/>
            <person name="Foster-Nyarko E."/>
            <person name="Jarju S."/>
            <person name="Secka A."/>
            <person name="Antonio M."/>
            <person name="Oren A."/>
            <person name="Chaudhuri R.R."/>
            <person name="La Ragione R."/>
            <person name="Hildebrand F."/>
            <person name="Pallen M.J."/>
        </authorList>
    </citation>
    <scope>NUCLEOTIDE SEQUENCE</scope>
    <source>
        <strain evidence="1">7293</strain>
    </source>
</reference>
<protein>
    <submittedName>
        <fullName evidence="1">Uncharacterized protein</fullName>
    </submittedName>
</protein>